<evidence type="ECO:0000259" key="11">
    <source>
        <dbReference type="SMART" id="SM00382"/>
    </source>
</evidence>
<dbReference type="Pfam" id="PF00004">
    <property type="entry name" value="AAA"/>
    <property type="match status" value="2"/>
</dbReference>
<evidence type="ECO:0000256" key="3">
    <source>
        <dbReference type="ARBA" id="ARBA00022593"/>
    </source>
</evidence>
<evidence type="ECO:0000256" key="2">
    <source>
        <dbReference type="ARBA" id="ARBA00006914"/>
    </source>
</evidence>
<dbReference type="FunFam" id="3.40.50.300:FF:000109">
    <property type="entry name" value="Peroxisomal biogenesis factor 6"/>
    <property type="match status" value="1"/>
</dbReference>
<dbReference type="InterPro" id="IPR003960">
    <property type="entry name" value="ATPase_AAA_CS"/>
</dbReference>
<sequence length="1038" mass="112507">MARGRKPLVLQGTADAVLAGLEEKAGGAQSRGGVEWLPSRGALRLKPGLLFFPQDGMRGFVESNATKRVAEVANAVASWDEASMLGLSVSALRDLTLSSGSWVLVRNLITNVGRPARVIVLDPPEIQSAAKSDLDKSCSVDLHTAIEKVTYFPTFTISVKAGAVDPLVAYLSPPLAFNIGLHVAWLDMLIRKGSSDGNDADSGDRFLYDTPVLEVYPLQVSKVLKSLPDNAIRRISHGVTQYAAHVRIAHIRTPALAANLSKQKDYRGASKKDRQARIDTALANYFEGDRLLAEGDILSIRVPPPDPSLHASFGDVYTEQEELIYFKVLGLEPPPALSSLVSRHKTALVLGGAEPSELPPPVLGISQWMSTKRSASSSPADFPIPPEVQKLTSLLAPCIHPQASRLSLRTAVLVHGPTGIGKRTVVKMAAEELGLHVVEINCFDLLGATEHKTATAIADAFETARRYAPAVLLLRRFGALIKSLAGGGQDQPKTISLIGAALREGIHAHLQHDQEDTDTGFDYEYGSSITDLPLSSSSENGNELTWAEGLETGQFGIQNRGPTPGLVLLVGAVESKEDLKPALRRCFTHTVEVEGPDESRRLSLLFHFLGLTREPAPLTTDLQQNSEQDDKLRSLVKSIASQTSGSTPRDLRALAADAGANAISRLMKSRKENEKNYSKLALENGNHGIGGDDPSHFDGIIAEECNDRREENNASDPSITTIEAEDVQEAFDRLKKRTASAIGTPKVPNVKWEDVGGLEDVKKAILDTVQLPLMHRELFASGLRKRSGVLLYGPPGTGKTLLAKAVATECSLNFLSVKGPELINMYIGESEKNVRDIFQKARAARPCVVFFDELDALAPARGAAGDSGGVMDRVVSQMLAEIDGVGGNGQDLFMIGASNRPDLIDPALLRPGRFDKLLYVGVSTESTHRLRVLEALTRKFKLDKYVSLPTVARRCPVNFTGADLYALCADAWMNGAKRKVEDDEEAKDSGYEVDENDTVIVKQDDFLKALQEITPSLSLSELERYERIRQQYEGGTKG</sequence>
<dbReference type="InterPro" id="IPR027417">
    <property type="entry name" value="P-loop_NTPase"/>
</dbReference>
<dbReference type="GO" id="GO:0005778">
    <property type="term" value="C:peroxisomal membrane"/>
    <property type="evidence" value="ECO:0007669"/>
    <property type="project" value="TreeGrafter"/>
</dbReference>
<keyword evidence="5" id="KW-0378">Hydrolase</keyword>
<dbReference type="SMART" id="SM00382">
    <property type="entry name" value="AAA"/>
    <property type="match status" value="2"/>
</dbReference>
<dbReference type="GO" id="GO:0005524">
    <property type="term" value="F:ATP binding"/>
    <property type="evidence" value="ECO:0007669"/>
    <property type="project" value="UniProtKB-KW"/>
</dbReference>
<evidence type="ECO:0000256" key="6">
    <source>
        <dbReference type="ARBA" id="ARBA00022840"/>
    </source>
</evidence>
<comment type="subcellular location">
    <subcellularLocation>
        <location evidence="1">Membrane</location>
    </subcellularLocation>
</comment>
<dbReference type="GO" id="GO:0016887">
    <property type="term" value="F:ATP hydrolysis activity"/>
    <property type="evidence" value="ECO:0007669"/>
    <property type="project" value="InterPro"/>
</dbReference>
<dbReference type="PANTHER" id="PTHR23077">
    <property type="entry name" value="AAA-FAMILY ATPASE"/>
    <property type="match status" value="1"/>
</dbReference>
<evidence type="ECO:0000256" key="10">
    <source>
        <dbReference type="ARBA" id="ARBA00048778"/>
    </source>
</evidence>
<dbReference type="InterPro" id="IPR047533">
    <property type="entry name" value="RecA-like_PEX6_r2"/>
</dbReference>
<gene>
    <name evidence="12" type="ORF">KC19_2G029300</name>
</gene>
<evidence type="ECO:0000256" key="4">
    <source>
        <dbReference type="ARBA" id="ARBA00022741"/>
    </source>
</evidence>
<organism evidence="12 13">
    <name type="scientific">Ceratodon purpureus</name>
    <name type="common">Fire moss</name>
    <name type="synonym">Dicranum purpureum</name>
    <dbReference type="NCBI Taxonomy" id="3225"/>
    <lineage>
        <taxon>Eukaryota</taxon>
        <taxon>Viridiplantae</taxon>
        <taxon>Streptophyta</taxon>
        <taxon>Embryophyta</taxon>
        <taxon>Bryophyta</taxon>
        <taxon>Bryophytina</taxon>
        <taxon>Bryopsida</taxon>
        <taxon>Dicranidae</taxon>
        <taxon>Pseudoditrichales</taxon>
        <taxon>Ditrichaceae</taxon>
        <taxon>Ceratodon</taxon>
    </lineage>
</organism>
<comment type="catalytic activity">
    <reaction evidence="10">
        <text>ATP + H2O = ADP + phosphate + H(+)</text>
        <dbReference type="Rhea" id="RHEA:13065"/>
        <dbReference type="ChEBI" id="CHEBI:15377"/>
        <dbReference type="ChEBI" id="CHEBI:15378"/>
        <dbReference type="ChEBI" id="CHEBI:30616"/>
        <dbReference type="ChEBI" id="CHEBI:43474"/>
        <dbReference type="ChEBI" id="CHEBI:456216"/>
    </reaction>
    <physiologicalReaction direction="left-to-right" evidence="10">
        <dbReference type="Rhea" id="RHEA:13066"/>
    </physiologicalReaction>
</comment>
<name>A0A8T0IRM4_CERPU</name>
<proteinExistence type="inferred from homology"/>
<keyword evidence="13" id="KW-1185">Reference proteome</keyword>
<evidence type="ECO:0000313" key="13">
    <source>
        <dbReference type="Proteomes" id="UP000822688"/>
    </source>
</evidence>
<comment type="similarity">
    <text evidence="2">Belongs to the AAA ATPase family.</text>
</comment>
<reference evidence="12" key="1">
    <citation type="submission" date="2020-06" db="EMBL/GenBank/DDBJ databases">
        <title>WGS assembly of Ceratodon purpureus strain R40.</title>
        <authorList>
            <person name="Carey S.B."/>
            <person name="Jenkins J."/>
            <person name="Shu S."/>
            <person name="Lovell J.T."/>
            <person name="Sreedasyam A."/>
            <person name="Maumus F."/>
            <person name="Tiley G.P."/>
            <person name="Fernandez-Pozo N."/>
            <person name="Barry K."/>
            <person name="Chen C."/>
            <person name="Wang M."/>
            <person name="Lipzen A."/>
            <person name="Daum C."/>
            <person name="Saski C.A."/>
            <person name="Payton A.C."/>
            <person name="Mcbreen J.C."/>
            <person name="Conrad R.E."/>
            <person name="Kollar L.M."/>
            <person name="Olsson S."/>
            <person name="Huttunen S."/>
            <person name="Landis J.B."/>
            <person name="Wickett N.J."/>
            <person name="Johnson M.G."/>
            <person name="Rensing S.A."/>
            <person name="Grimwood J."/>
            <person name="Schmutz J."/>
            <person name="Mcdaniel S.F."/>
        </authorList>
    </citation>
    <scope>NUCLEOTIDE SEQUENCE</scope>
    <source>
        <strain evidence="12">R40</strain>
    </source>
</reference>
<comment type="caution">
    <text evidence="12">The sequence shown here is derived from an EMBL/GenBank/DDBJ whole genome shotgun (WGS) entry which is preliminary data.</text>
</comment>
<dbReference type="EMBL" id="CM026422">
    <property type="protein sequence ID" value="KAG0585679.1"/>
    <property type="molecule type" value="Genomic_DNA"/>
</dbReference>
<evidence type="ECO:0000313" key="12">
    <source>
        <dbReference type="EMBL" id="KAG0585679.1"/>
    </source>
</evidence>
<evidence type="ECO:0000256" key="1">
    <source>
        <dbReference type="ARBA" id="ARBA00004370"/>
    </source>
</evidence>
<dbReference type="InterPro" id="IPR050168">
    <property type="entry name" value="AAA_ATPase_domain"/>
</dbReference>
<dbReference type="InterPro" id="IPR003959">
    <property type="entry name" value="ATPase_AAA_core"/>
</dbReference>
<evidence type="ECO:0000256" key="8">
    <source>
        <dbReference type="ARBA" id="ARBA00034811"/>
    </source>
</evidence>
<dbReference type="PROSITE" id="PS00674">
    <property type="entry name" value="AAA"/>
    <property type="match status" value="1"/>
</dbReference>
<protein>
    <recommendedName>
        <fullName evidence="8">Peroxisomal ATPase PEX6</fullName>
    </recommendedName>
    <alternativeName>
        <fullName evidence="9">Peroxin-6</fullName>
    </alternativeName>
</protein>
<keyword evidence="7" id="KW-0472">Membrane</keyword>
<evidence type="ECO:0000256" key="9">
    <source>
        <dbReference type="ARBA" id="ARBA00034920"/>
    </source>
</evidence>
<feature type="domain" description="AAA+ ATPase" evidence="11">
    <location>
        <begin position="785"/>
        <end position="924"/>
    </location>
</feature>
<dbReference type="GO" id="GO:0016558">
    <property type="term" value="P:protein import into peroxisome matrix"/>
    <property type="evidence" value="ECO:0007669"/>
    <property type="project" value="TreeGrafter"/>
</dbReference>
<keyword evidence="6" id="KW-0067">ATP-binding</keyword>
<evidence type="ECO:0000256" key="5">
    <source>
        <dbReference type="ARBA" id="ARBA00022801"/>
    </source>
</evidence>
<keyword evidence="4" id="KW-0547">Nucleotide-binding</keyword>
<dbReference type="CDD" id="cd19527">
    <property type="entry name" value="RecA-like_PEX6_r2"/>
    <property type="match status" value="1"/>
</dbReference>
<keyword evidence="3" id="KW-0962">Peroxisome biogenesis</keyword>
<dbReference type="PANTHER" id="PTHR23077:SF9">
    <property type="entry name" value="PEROXISOMAL ATPASE PEX6"/>
    <property type="match status" value="1"/>
</dbReference>
<dbReference type="SUPFAM" id="SSF52540">
    <property type="entry name" value="P-loop containing nucleoside triphosphate hydrolases"/>
    <property type="match status" value="2"/>
</dbReference>
<dbReference type="Gene3D" id="3.40.50.300">
    <property type="entry name" value="P-loop containing nucleotide triphosphate hydrolases"/>
    <property type="match status" value="2"/>
</dbReference>
<evidence type="ECO:0000256" key="7">
    <source>
        <dbReference type="ARBA" id="ARBA00023136"/>
    </source>
</evidence>
<accession>A0A8T0IRM4</accession>
<dbReference type="Gene3D" id="1.10.8.60">
    <property type="match status" value="1"/>
</dbReference>
<dbReference type="AlphaFoldDB" id="A0A8T0IRM4"/>
<dbReference type="InterPro" id="IPR003593">
    <property type="entry name" value="AAA+_ATPase"/>
</dbReference>
<dbReference type="Proteomes" id="UP000822688">
    <property type="component" value="Chromosome 2"/>
</dbReference>
<dbReference type="GO" id="GO:0005829">
    <property type="term" value="C:cytosol"/>
    <property type="evidence" value="ECO:0007669"/>
    <property type="project" value="TreeGrafter"/>
</dbReference>
<feature type="domain" description="AAA+ ATPase" evidence="11">
    <location>
        <begin position="408"/>
        <end position="597"/>
    </location>
</feature>